<sequence length="429" mass="45486">MALHVGLSGGIGSGKSTVSRLLVERGAVLVDSDAIARAVVEPGTEGLALIRERFGDEVISDDGSLDRPALAATVFGDDAARADLNAIVHPRVAQEAVRQVEAAPDDAIVVQDIPLLVELGREVDYHLAVIVAADPDVRLERLVRTRGMGEAEVRSRMAAQATDEQRRAAADVWLPNEGTEAELTALVDALWTERLVPFEGNLRSRTAVRRPATAALHEPDPDWAPTARRLLGRLDRALRHAGLEPGPDNLQHIGSTSVPGLVAKDVIDLQLTLDDLTRATAPDVENALLSAGFVQPRERLDTVHEWAPDEGSGARCSTAAPTRGAWSTCTCGARARPGPRPRSPSGTGCAPTRRRARRTPGRSGRPRRSTPAATSALAATTPPRRSRGSPSTSRARWSGAAGTGPAEPVASTPRGGVAQERYTSVRVPL</sequence>
<evidence type="ECO:0000256" key="6">
    <source>
        <dbReference type="HAMAP-Rule" id="MF_00376"/>
    </source>
</evidence>
<keyword evidence="10" id="KW-1185">Reference proteome</keyword>
<feature type="region of interest" description="Disordered" evidence="8">
    <location>
        <begin position="332"/>
        <end position="429"/>
    </location>
</feature>
<comment type="pathway">
    <text evidence="6">Cofactor biosynthesis; coenzyme A biosynthesis; CoA from (R)-pantothenate: step 5/5.</text>
</comment>
<keyword evidence="4 6" id="KW-0547">Nucleotide-binding</keyword>
<keyword evidence="6" id="KW-0418">Kinase</keyword>
<gene>
    <name evidence="6" type="primary">coaE</name>
    <name evidence="9" type="ORF">GCM10025872_18410</name>
</gene>
<dbReference type="PANTHER" id="PTHR10695:SF46">
    <property type="entry name" value="BIFUNCTIONAL COENZYME A SYNTHASE-RELATED"/>
    <property type="match status" value="1"/>
</dbReference>
<dbReference type="PROSITE" id="PS51219">
    <property type="entry name" value="DPCK"/>
    <property type="match status" value="1"/>
</dbReference>
<proteinExistence type="inferred from homology"/>
<evidence type="ECO:0000256" key="1">
    <source>
        <dbReference type="ARBA" id="ARBA00008826"/>
    </source>
</evidence>
<dbReference type="PANTHER" id="PTHR10695">
    <property type="entry name" value="DEPHOSPHO-COA KINASE-RELATED"/>
    <property type="match status" value="1"/>
</dbReference>
<evidence type="ECO:0000256" key="7">
    <source>
        <dbReference type="NCBIfam" id="TIGR00152"/>
    </source>
</evidence>
<dbReference type="InterPro" id="IPR007344">
    <property type="entry name" value="GrpB/CoaE"/>
</dbReference>
<evidence type="ECO:0000256" key="3">
    <source>
        <dbReference type="ARBA" id="ARBA00022490"/>
    </source>
</evidence>
<accession>A0ABM8HBL3</accession>
<evidence type="ECO:0000313" key="10">
    <source>
        <dbReference type="Proteomes" id="UP001321421"/>
    </source>
</evidence>
<dbReference type="CDD" id="cd02022">
    <property type="entry name" value="DPCK"/>
    <property type="match status" value="1"/>
</dbReference>
<reference evidence="10" key="1">
    <citation type="journal article" date="2019" name="Int. J. Syst. Evol. Microbiol.">
        <title>The Global Catalogue of Microorganisms (GCM) 10K type strain sequencing project: providing services to taxonomists for standard genome sequencing and annotation.</title>
        <authorList>
            <consortium name="The Broad Institute Genomics Platform"/>
            <consortium name="The Broad Institute Genome Sequencing Center for Infectious Disease"/>
            <person name="Wu L."/>
            <person name="Ma J."/>
        </authorList>
    </citation>
    <scope>NUCLEOTIDE SEQUENCE [LARGE SCALE GENOMIC DNA]</scope>
    <source>
        <strain evidence="10">NBRC 110608</strain>
    </source>
</reference>
<feature type="compositionally biased region" description="Basic residues" evidence="8">
    <location>
        <begin position="352"/>
        <end position="368"/>
    </location>
</feature>
<evidence type="ECO:0000256" key="8">
    <source>
        <dbReference type="SAM" id="MobiDB-lite"/>
    </source>
</evidence>
<protein>
    <recommendedName>
        <fullName evidence="6 7">Dephospho-CoA kinase</fullName>
        <ecNumber evidence="6 7">2.7.1.24</ecNumber>
    </recommendedName>
    <alternativeName>
        <fullName evidence="6">Dephosphocoenzyme A kinase</fullName>
    </alternativeName>
</protein>
<comment type="catalytic activity">
    <reaction evidence="6">
        <text>3'-dephospho-CoA + ATP = ADP + CoA + H(+)</text>
        <dbReference type="Rhea" id="RHEA:18245"/>
        <dbReference type="ChEBI" id="CHEBI:15378"/>
        <dbReference type="ChEBI" id="CHEBI:30616"/>
        <dbReference type="ChEBI" id="CHEBI:57287"/>
        <dbReference type="ChEBI" id="CHEBI:57328"/>
        <dbReference type="ChEBI" id="CHEBI:456216"/>
        <dbReference type="EC" id="2.7.1.24"/>
    </reaction>
</comment>
<dbReference type="NCBIfam" id="NF002879">
    <property type="entry name" value="PRK03333.1"/>
    <property type="match status" value="1"/>
</dbReference>
<dbReference type="Gene3D" id="3.30.460.10">
    <property type="entry name" value="Beta Polymerase, domain 2"/>
    <property type="match status" value="1"/>
</dbReference>
<dbReference type="SUPFAM" id="SSF52540">
    <property type="entry name" value="P-loop containing nucleoside triphosphate hydrolases"/>
    <property type="match status" value="1"/>
</dbReference>
<evidence type="ECO:0000256" key="5">
    <source>
        <dbReference type="ARBA" id="ARBA00022840"/>
    </source>
</evidence>
<dbReference type="Gene3D" id="3.40.50.300">
    <property type="entry name" value="P-loop containing nucleotide triphosphate hydrolases"/>
    <property type="match status" value="1"/>
</dbReference>
<keyword evidence="5 6" id="KW-0067">ATP-binding</keyword>
<feature type="compositionally biased region" description="Low complexity" evidence="8">
    <location>
        <begin position="369"/>
        <end position="394"/>
    </location>
</feature>
<keyword evidence="6" id="KW-0173">Coenzyme A biosynthesis</keyword>
<organism evidence="9 10">
    <name type="scientific">Barrientosiimonas endolithica</name>
    <dbReference type="NCBI Taxonomy" id="1535208"/>
    <lineage>
        <taxon>Bacteria</taxon>
        <taxon>Bacillati</taxon>
        <taxon>Actinomycetota</taxon>
        <taxon>Actinomycetes</taxon>
        <taxon>Micrococcales</taxon>
        <taxon>Dermacoccaceae</taxon>
        <taxon>Barrientosiimonas</taxon>
    </lineage>
</organism>
<keyword evidence="6" id="KW-0808">Transferase</keyword>
<evidence type="ECO:0000256" key="2">
    <source>
        <dbReference type="ARBA" id="ARBA00011058"/>
    </source>
</evidence>
<dbReference type="EC" id="2.7.1.24" evidence="6 7"/>
<keyword evidence="3 6" id="KW-0963">Cytoplasm</keyword>
<comment type="subcellular location">
    <subcellularLocation>
        <location evidence="6">Cytoplasm</location>
    </subcellularLocation>
</comment>
<dbReference type="InterPro" id="IPR043519">
    <property type="entry name" value="NT_sf"/>
</dbReference>
<comment type="similarity">
    <text evidence="6">Belongs to the CoaE family.</text>
</comment>
<comment type="similarity">
    <text evidence="2">In the C-terminal section; belongs to the UPF0157 (GrpB) family.</text>
</comment>
<comment type="function">
    <text evidence="6">Catalyzes the phosphorylation of the 3'-hydroxyl group of dephosphocoenzyme A to form coenzyme A.</text>
</comment>
<dbReference type="Pfam" id="PF01121">
    <property type="entry name" value="CoaE"/>
    <property type="match status" value="1"/>
</dbReference>
<dbReference type="EMBL" id="AP027735">
    <property type="protein sequence ID" value="BDZ58184.1"/>
    <property type="molecule type" value="Genomic_DNA"/>
</dbReference>
<dbReference type="Proteomes" id="UP001321421">
    <property type="component" value="Chromosome"/>
</dbReference>
<name>A0ABM8HBL3_9MICO</name>
<dbReference type="HAMAP" id="MF_00376">
    <property type="entry name" value="Dephospho_CoA_kinase"/>
    <property type="match status" value="1"/>
</dbReference>
<dbReference type="InterPro" id="IPR027417">
    <property type="entry name" value="P-loop_NTPase"/>
</dbReference>
<evidence type="ECO:0000313" key="9">
    <source>
        <dbReference type="EMBL" id="BDZ58184.1"/>
    </source>
</evidence>
<dbReference type="InterPro" id="IPR001977">
    <property type="entry name" value="Depp_CoAkinase"/>
</dbReference>
<feature type="binding site" evidence="6">
    <location>
        <begin position="12"/>
        <end position="17"/>
    </location>
    <ligand>
        <name>ATP</name>
        <dbReference type="ChEBI" id="CHEBI:30616"/>
    </ligand>
</feature>
<comment type="similarity">
    <text evidence="1">In the N-terminal section; belongs to the CoaE family.</text>
</comment>
<evidence type="ECO:0000256" key="4">
    <source>
        <dbReference type="ARBA" id="ARBA00022741"/>
    </source>
</evidence>
<dbReference type="Pfam" id="PF04229">
    <property type="entry name" value="GrpB"/>
    <property type="match status" value="1"/>
</dbReference>
<dbReference type="RefSeq" id="WP_433997059.1">
    <property type="nucleotide sequence ID" value="NZ_AP027735.1"/>
</dbReference>
<dbReference type="SUPFAM" id="SSF81301">
    <property type="entry name" value="Nucleotidyltransferase"/>
    <property type="match status" value="1"/>
</dbReference>
<dbReference type="NCBIfam" id="TIGR00152">
    <property type="entry name" value="dephospho-CoA kinase"/>
    <property type="match status" value="1"/>
</dbReference>